<gene>
    <name evidence="1" type="ORF">SFB21_2179</name>
</gene>
<evidence type="ECO:0000313" key="1">
    <source>
        <dbReference type="EMBL" id="CAB1217965.1"/>
    </source>
</evidence>
<proteinExistence type="predicted"/>
<protein>
    <submittedName>
        <fullName evidence="1">Uncharacterized protein</fullName>
    </submittedName>
</protein>
<dbReference type="AlphaFoldDB" id="A0A811GK47"/>
<dbReference type="Proteomes" id="UP000489961">
    <property type="component" value="Unassembled WGS sequence"/>
</dbReference>
<dbReference type="RefSeq" id="WP_254592233.1">
    <property type="nucleotide sequence ID" value="NZ_CADDTS010000036.1"/>
</dbReference>
<reference evidence="1 2" key="1">
    <citation type="submission" date="2020-02" db="EMBL/GenBank/DDBJ databases">
        <authorList>
            <person name="Chaudhuri R."/>
        </authorList>
    </citation>
    <scope>NUCLEOTIDE SEQUENCE [LARGE SCALE GENOMIC DNA]</scope>
    <source>
        <strain evidence="1">SFB21</strain>
    </source>
</reference>
<dbReference type="EMBL" id="CADDTS010000036">
    <property type="protein sequence ID" value="CAB1217965.1"/>
    <property type="molecule type" value="Genomic_DNA"/>
</dbReference>
<evidence type="ECO:0000313" key="2">
    <source>
        <dbReference type="Proteomes" id="UP000489961"/>
    </source>
</evidence>
<name>A0A811GK47_9GAMM</name>
<sequence>MISGKDALSYKDNRGFTDRDINWLWNFQQLHIQYPQVGYSSVSEKRKIIFNIFDNSINGEEIYKSSLINKDKFLINKNDLNWAKDPQNSQLLIFTINMLLKFNNILFVNLFFANNYDYFIDFIDKLNTTKEIKINQINDIKTMWSNLQYKKEHTKWIDSKNKDQINWAWDYLKKSYKLAAFPILPINDIQRYDCIISSIDLIGYLTSEEAKELFLIKMKKTWSQKKFRDSGKIKKPHHLPLTKERHEQLKNLAEYFNKSIPDVLDFIIEKVYTECMTDTDGKPKKYQVQFLKMK</sequence>
<organism evidence="1 2">
    <name type="scientific">Acinetobacter bouvetii</name>
    <dbReference type="NCBI Taxonomy" id="202951"/>
    <lineage>
        <taxon>Bacteria</taxon>
        <taxon>Pseudomonadati</taxon>
        <taxon>Pseudomonadota</taxon>
        <taxon>Gammaproteobacteria</taxon>
        <taxon>Moraxellales</taxon>
        <taxon>Moraxellaceae</taxon>
        <taxon>Acinetobacter</taxon>
    </lineage>
</organism>
<comment type="caution">
    <text evidence="1">The sequence shown here is derived from an EMBL/GenBank/DDBJ whole genome shotgun (WGS) entry which is preliminary data.</text>
</comment>
<accession>A0A811GK47</accession>